<proteinExistence type="predicted"/>
<feature type="chain" id="PRO_5002044750" evidence="2">
    <location>
        <begin position="17"/>
        <end position="124"/>
    </location>
</feature>
<reference evidence="3" key="1">
    <citation type="submission" date="2014-09" db="EMBL/GenBank/DDBJ databases">
        <authorList>
            <person name="Magalhaes I.L.F."/>
            <person name="Oliveira U."/>
            <person name="Santos F.R."/>
            <person name="Vidigal T.H.D.A."/>
            <person name="Brescovit A.D."/>
            <person name="Santos A.J."/>
        </authorList>
    </citation>
    <scope>NUCLEOTIDE SEQUENCE</scope>
    <source>
        <tissue evidence="3">Shoot tissue taken approximately 20 cm above the soil surface</tissue>
    </source>
</reference>
<evidence type="ECO:0000313" key="3">
    <source>
        <dbReference type="EMBL" id="JAD27231.1"/>
    </source>
</evidence>
<feature type="compositionally biased region" description="Low complexity" evidence="1">
    <location>
        <begin position="23"/>
        <end position="43"/>
    </location>
</feature>
<evidence type="ECO:0000256" key="1">
    <source>
        <dbReference type="SAM" id="MobiDB-lite"/>
    </source>
</evidence>
<sequence length="124" mass="12894">MMSLICSLLLIDRLCCGPPASPCPCSSPSLPASPLQSAAPSQSTGRTARPDASPPDGSCLLARPGDSGGQRQEPLAPSVPLTRKIQSLEDLGRARPSNHGGRSSQEPRRGSGQPGRRLPREECG</sequence>
<feature type="signal peptide" evidence="2">
    <location>
        <begin position="1"/>
        <end position="16"/>
    </location>
</feature>
<evidence type="ECO:0000256" key="2">
    <source>
        <dbReference type="SAM" id="SignalP"/>
    </source>
</evidence>
<accession>A0A0A8YL64</accession>
<feature type="region of interest" description="Disordered" evidence="1">
    <location>
        <begin position="21"/>
        <end position="124"/>
    </location>
</feature>
<organism evidence="3">
    <name type="scientific">Arundo donax</name>
    <name type="common">Giant reed</name>
    <name type="synonym">Donax arundinaceus</name>
    <dbReference type="NCBI Taxonomy" id="35708"/>
    <lineage>
        <taxon>Eukaryota</taxon>
        <taxon>Viridiplantae</taxon>
        <taxon>Streptophyta</taxon>
        <taxon>Embryophyta</taxon>
        <taxon>Tracheophyta</taxon>
        <taxon>Spermatophyta</taxon>
        <taxon>Magnoliopsida</taxon>
        <taxon>Liliopsida</taxon>
        <taxon>Poales</taxon>
        <taxon>Poaceae</taxon>
        <taxon>PACMAD clade</taxon>
        <taxon>Arundinoideae</taxon>
        <taxon>Arundineae</taxon>
        <taxon>Arundo</taxon>
    </lineage>
</organism>
<reference evidence="3" key="2">
    <citation type="journal article" date="2015" name="Data Brief">
        <title>Shoot transcriptome of the giant reed, Arundo donax.</title>
        <authorList>
            <person name="Barrero R.A."/>
            <person name="Guerrero F.D."/>
            <person name="Moolhuijzen P."/>
            <person name="Goolsby J.A."/>
            <person name="Tidwell J."/>
            <person name="Bellgard S.E."/>
            <person name="Bellgard M.I."/>
        </authorList>
    </citation>
    <scope>NUCLEOTIDE SEQUENCE</scope>
    <source>
        <tissue evidence="3">Shoot tissue taken approximately 20 cm above the soil surface</tissue>
    </source>
</reference>
<protein>
    <submittedName>
        <fullName evidence="3">Uncharacterized protein</fullName>
    </submittedName>
</protein>
<name>A0A0A8YL64_ARUDO</name>
<dbReference type="AlphaFoldDB" id="A0A0A8YL64"/>
<dbReference type="EMBL" id="GBRH01270664">
    <property type="protein sequence ID" value="JAD27231.1"/>
    <property type="molecule type" value="Transcribed_RNA"/>
</dbReference>
<keyword evidence="2" id="KW-0732">Signal</keyword>